<gene>
    <name evidence="2" type="ORF">JI62_13570</name>
</gene>
<comment type="caution">
    <text evidence="2">The sequence shown here is derived from an EMBL/GenBank/DDBJ whole genome shotgun (WGS) entry which is preliminary data.</text>
</comment>
<feature type="domain" description="Thoeris protein ThsB TIR-like" evidence="1">
    <location>
        <begin position="7"/>
        <end position="113"/>
    </location>
</feature>
<evidence type="ECO:0000313" key="3">
    <source>
        <dbReference type="Proteomes" id="UP000197334"/>
    </source>
</evidence>
<dbReference type="AlphaFoldDB" id="A0A246RYS3"/>
<keyword evidence="3" id="KW-1185">Reference proteome</keyword>
<dbReference type="EMBL" id="JPUA01000034">
    <property type="protein sequence ID" value="OWV28705.1"/>
    <property type="molecule type" value="Genomic_DNA"/>
</dbReference>
<dbReference type="Pfam" id="PF08937">
    <property type="entry name" value="ThsB_TIR"/>
    <property type="match status" value="1"/>
</dbReference>
<evidence type="ECO:0000313" key="2">
    <source>
        <dbReference type="EMBL" id="OWV28705.1"/>
    </source>
</evidence>
<dbReference type="SUPFAM" id="SSF52206">
    <property type="entry name" value="Hypothetical protein MTH538"/>
    <property type="match status" value="1"/>
</dbReference>
<proteinExistence type="predicted"/>
<evidence type="ECO:0000259" key="1">
    <source>
        <dbReference type="Pfam" id="PF08937"/>
    </source>
</evidence>
<dbReference type="OrthoDB" id="9811746at2"/>
<accession>A0A246RYS3</accession>
<reference evidence="2 3" key="1">
    <citation type="submission" date="2014-08" db="EMBL/GenBank/DDBJ databases">
        <title>Draft genome sequence of a novel L-asparaginase producing marine bacterium, Halomonas campaniensis.</title>
        <authorList>
            <person name="Sundarakrishnan B."/>
            <person name="Moushumi Priya A."/>
            <person name="Raman G."/>
            <person name="Sakthivel N."/>
            <person name="Park S."/>
            <person name="Jayachandran S."/>
        </authorList>
    </citation>
    <scope>NUCLEOTIDE SEQUENCE [LARGE SCALE GENOMIC DNA]</scope>
    <source>
        <strain evidence="2 3">SK03</strain>
    </source>
</reference>
<dbReference type="Proteomes" id="UP000197334">
    <property type="component" value="Unassembled WGS sequence"/>
</dbReference>
<dbReference type="InterPro" id="IPR036490">
    <property type="entry name" value="ThsB_TIR-like_sf"/>
</dbReference>
<dbReference type="Gene3D" id="3.40.50.9200">
    <property type="entry name" value="Hypothetical protein MTH538"/>
    <property type="match status" value="1"/>
</dbReference>
<dbReference type="RefSeq" id="WP_088700690.1">
    <property type="nucleotide sequence ID" value="NZ_JPUA01000034.1"/>
</dbReference>
<protein>
    <submittedName>
        <fullName evidence="2">Nuclease</fullName>
    </submittedName>
</protein>
<organism evidence="2 3">
    <name type="scientific">Halomonas campaniensis</name>
    <dbReference type="NCBI Taxonomy" id="213554"/>
    <lineage>
        <taxon>Bacteria</taxon>
        <taxon>Pseudomonadati</taxon>
        <taxon>Pseudomonadota</taxon>
        <taxon>Gammaproteobacteria</taxon>
        <taxon>Oceanospirillales</taxon>
        <taxon>Halomonadaceae</taxon>
        <taxon>Halomonas</taxon>
    </lineage>
</organism>
<name>A0A246RYS3_9GAMM</name>
<dbReference type="InterPro" id="IPR015032">
    <property type="entry name" value="ThsB__TIR-like_domain"/>
</dbReference>
<sequence length="144" mass="16084">MSTYHVFISHAWAYSERYNGVVNLLDIASNTCSNFSYVDYSVPKHDPAVDPNSEIGIRQLTAILKNQIARASSVIVPAGMYVNNRYWIQKEISLAKNGFEKPKKIIAIRRRGQQRTPQDLIDLSDQVVSWNSASLAKAIAGTAE</sequence>